<dbReference type="InterPro" id="IPR029017">
    <property type="entry name" value="Enolase-like_N"/>
</dbReference>
<gene>
    <name evidence="2" type="ORF">A5895_12350</name>
</gene>
<dbReference type="SUPFAM" id="SSF54826">
    <property type="entry name" value="Enolase N-terminal domain-like"/>
    <property type="match status" value="1"/>
</dbReference>
<reference evidence="2 3" key="1">
    <citation type="submission" date="2016-11" db="EMBL/GenBank/DDBJ databases">
        <title>genome sequence of LSP 389/97, an isolate of the Spanish clone of Salmonella enterica 4,5,12,i:-.</title>
        <authorList>
            <person name="Rodicio M.R."/>
        </authorList>
    </citation>
    <scope>NUCLEOTIDE SEQUENCE [LARGE SCALE GENOMIC DNA]</scope>
    <source>
        <strain evidence="2 3">LSP 389/97</strain>
    </source>
</reference>
<organism evidence="2 3">
    <name type="scientific">Salmonella enterica I</name>
    <dbReference type="NCBI Taxonomy" id="59201"/>
    <lineage>
        <taxon>Bacteria</taxon>
        <taxon>Pseudomonadati</taxon>
        <taxon>Pseudomonadota</taxon>
        <taxon>Gammaproteobacteria</taxon>
        <taxon>Enterobacterales</taxon>
        <taxon>Enterobacteriaceae</taxon>
        <taxon>Salmonella</taxon>
    </lineage>
</organism>
<sequence length="41" mass="4331">MGCGGIASFAMSAMSAMSAVDIALWDLKGKREKLPLWKMAG</sequence>
<name>A0A345JG68_SALET</name>
<dbReference type="Gene3D" id="3.30.390.10">
    <property type="entry name" value="Enolase-like, N-terminal domain"/>
    <property type="match status" value="1"/>
</dbReference>
<feature type="domain" description="Mandelate racemase/muconate lactonizing enzyme N-terminal" evidence="1">
    <location>
        <begin position="9"/>
        <end position="41"/>
    </location>
</feature>
<evidence type="ECO:0000313" key="3">
    <source>
        <dbReference type="Proteomes" id="UP000253929"/>
    </source>
</evidence>
<proteinExistence type="predicted"/>
<dbReference type="Pfam" id="PF02746">
    <property type="entry name" value="MR_MLE_N"/>
    <property type="match status" value="1"/>
</dbReference>
<protein>
    <submittedName>
        <fullName evidence="2">Racemase</fullName>
    </submittedName>
</protein>
<evidence type="ECO:0000259" key="1">
    <source>
        <dbReference type="Pfam" id="PF02746"/>
    </source>
</evidence>
<dbReference type="AlphaFoldDB" id="A0A345JG68"/>
<evidence type="ECO:0000313" key="2">
    <source>
        <dbReference type="EMBL" id="AXH23796.1"/>
    </source>
</evidence>
<dbReference type="InterPro" id="IPR013341">
    <property type="entry name" value="Mandelate_racemase_N_dom"/>
</dbReference>
<dbReference type="Proteomes" id="UP000253929">
    <property type="component" value="Chromosome"/>
</dbReference>
<dbReference type="EMBL" id="CP018219">
    <property type="protein sequence ID" value="AXH23796.1"/>
    <property type="molecule type" value="Genomic_DNA"/>
</dbReference>
<accession>A0A345JG68</accession>